<dbReference type="SUPFAM" id="SSF56994">
    <property type="entry name" value="Insulin-like"/>
    <property type="match status" value="1"/>
</dbReference>
<protein>
    <submittedName>
        <fullName evidence="4">Insulin-like domain-containing protein</fullName>
    </submittedName>
</protein>
<keyword evidence="2" id="KW-0732">Signal</keyword>
<dbReference type="Proteomes" id="UP000887540">
    <property type="component" value="Unplaced"/>
</dbReference>
<proteinExistence type="inferred from homology"/>
<evidence type="ECO:0000256" key="2">
    <source>
        <dbReference type="ARBA" id="ARBA00022729"/>
    </source>
</evidence>
<organism evidence="3 4">
    <name type="scientific">Acrobeloides nanus</name>
    <dbReference type="NCBI Taxonomy" id="290746"/>
    <lineage>
        <taxon>Eukaryota</taxon>
        <taxon>Metazoa</taxon>
        <taxon>Ecdysozoa</taxon>
        <taxon>Nematoda</taxon>
        <taxon>Chromadorea</taxon>
        <taxon>Rhabditida</taxon>
        <taxon>Tylenchina</taxon>
        <taxon>Cephalobomorpha</taxon>
        <taxon>Cephaloboidea</taxon>
        <taxon>Cephalobidae</taxon>
        <taxon>Acrobeloides</taxon>
    </lineage>
</organism>
<reference evidence="4" key="1">
    <citation type="submission" date="2022-11" db="UniProtKB">
        <authorList>
            <consortium name="WormBaseParasite"/>
        </authorList>
    </citation>
    <scope>IDENTIFICATION</scope>
</reference>
<comment type="similarity">
    <text evidence="1">Belongs to the insulin family.</text>
</comment>
<dbReference type="WBParaSite" id="ACRNAN_scaffold1830.g7004.t1">
    <property type="protein sequence ID" value="ACRNAN_scaffold1830.g7004.t1"/>
    <property type="gene ID" value="ACRNAN_scaffold1830.g7004"/>
</dbReference>
<evidence type="ECO:0000313" key="4">
    <source>
        <dbReference type="WBParaSite" id="ACRNAN_scaffold1830.g7004.t1"/>
    </source>
</evidence>
<dbReference type="Gene3D" id="1.10.100.10">
    <property type="entry name" value="Insulin-like"/>
    <property type="match status" value="1"/>
</dbReference>
<evidence type="ECO:0000313" key="3">
    <source>
        <dbReference type="Proteomes" id="UP000887540"/>
    </source>
</evidence>
<evidence type="ECO:0000256" key="1">
    <source>
        <dbReference type="ARBA" id="ARBA00009034"/>
    </source>
</evidence>
<dbReference type="InterPro" id="IPR022353">
    <property type="entry name" value="Insulin_CS"/>
</dbReference>
<name>A0A914D3H6_9BILA</name>
<sequence>MCPPGGESFAMAWQLTCGMRKKRSLPLVTKDNSVNPEESIQKRGTHHNYRPLSMSEMMHFCCRYGCTFRDLLPFCDPFGGWDS</sequence>
<accession>A0A914D3H6</accession>
<dbReference type="PROSITE" id="PS00262">
    <property type="entry name" value="INSULIN"/>
    <property type="match status" value="1"/>
</dbReference>
<dbReference type="AlphaFoldDB" id="A0A914D3H6"/>
<dbReference type="InterPro" id="IPR036438">
    <property type="entry name" value="Insulin-like_sf"/>
</dbReference>
<keyword evidence="3" id="KW-1185">Reference proteome</keyword>